<keyword evidence="2" id="KW-0479">Metal-binding</keyword>
<dbReference type="InterPro" id="IPR002495">
    <property type="entry name" value="Glyco_trans_8"/>
</dbReference>
<dbReference type="InterPro" id="IPR029044">
    <property type="entry name" value="Nucleotide-diphossugar_trans"/>
</dbReference>
<organism evidence="4">
    <name type="scientific">bioreactor metagenome</name>
    <dbReference type="NCBI Taxonomy" id="1076179"/>
    <lineage>
        <taxon>unclassified sequences</taxon>
        <taxon>metagenomes</taxon>
        <taxon>ecological metagenomes</taxon>
    </lineage>
</organism>
<sequence length="159" mass="19094">MVFANLQVWREQQSLTKAFSILDKRQKELLYFDQDVLNILFVGNVIFLRRDFNCIYGVDQELKNKNDKIYKDYITDDTVLIHYVGVTKPWHTWAKYPVAKFFIDAYKKSAWAEKSLLNANTAKLYKRKSRHERVQRKYIRSMLSHVMYIKNKLHSARSH</sequence>
<protein>
    <recommendedName>
        <fullName evidence="3">Glycosyl transferase family 8 C-terminal domain-containing protein</fullName>
    </recommendedName>
</protein>
<dbReference type="SUPFAM" id="SSF53448">
    <property type="entry name" value="Nucleotide-diphospho-sugar transferases"/>
    <property type="match status" value="1"/>
</dbReference>
<comment type="pathway">
    <text evidence="1">Bacterial outer membrane biogenesis; LPS core biosynthesis.</text>
</comment>
<reference evidence="4" key="1">
    <citation type="submission" date="2019-08" db="EMBL/GenBank/DDBJ databases">
        <authorList>
            <person name="Kucharzyk K."/>
            <person name="Murdoch R.W."/>
            <person name="Higgins S."/>
            <person name="Loffler F."/>
        </authorList>
    </citation>
    <scope>NUCLEOTIDE SEQUENCE</scope>
</reference>
<dbReference type="GO" id="GO:0008918">
    <property type="term" value="F:lipopolysaccharide 3-alpha-galactosyltransferase activity"/>
    <property type="evidence" value="ECO:0007669"/>
    <property type="project" value="InterPro"/>
</dbReference>
<dbReference type="Pfam" id="PF01501">
    <property type="entry name" value="Glyco_transf_8"/>
    <property type="match status" value="1"/>
</dbReference>
<feature type="domain" description="Glycosyl transferase family 8 C-terminal" evidence="3">
    <location>
        <begin position="96"/>
        <end position="152"/>
    </location>
</feature>
<dbReference type="Pfam" id="PF08437">
    <property type="entry name" value="Glyco_transf_8C"/>
    <property type="match status" value="1"/>
</dbReference>
<gene>
    <name evidence="4" type="ORF">SDC9_178202</name>
</gene>
<accession>A0A645GV55</accession>
<evidence type="ECO:0000256" key="1">
    <source>
        <dbReference type="ARBA" id="ARBA00004713"/>
    </source>
</evidence>
<proteinExistence type="predicted"/>
<evidence type="ECO:0000259" key="3">
    <source>
        <dbReference type="Pfam" id="PF08437"/>
    </source>
</evidence>
<comment type="caution">
    <text evidence="4">The sequence shown here is derived from an EMBL/GenBank/DDBJ whole genome shotgun (WGS) entry which is preliminary data.</text>
</comment>
<name>A0A645GV55_9ZZZZ</name>
<dbReference type="GO" id="GO:0046872">
    <property type="term" value="F:metal ion binding"/>
    <property type="evidence" value="ECO:0007669"/>
    <property type="project" value="UniProtKB-KW"/>
</dbReference>
<dbReference type="Gene3D" id="3.90.550.10">
    <property type="entry name" value="Spore Coat Polysaccharide Biosynthesis Protein SpsA, Chain A"/>
    <property type="match status" value="1"/>
</dbReference>
<evidence type="ECO:0000256" key="2">
    <source>
        <dbReference type="ARBA" id="ARBA00022723"/>
    </source>
</evidence>
<evidence type="ECO:0000313" key="4">
    <source>
        <dbReference type="EMBL" id="MPN30731.1"/>
    </source>
</evidence>
<dbReference type="AlphaFoldDB" id="A0A645GV55"/>
<dbReference type="InterPro" id="IPR013645">
    <property type="entry name" value="Glyco_transf_8N"/>
</dbReference>
<dbReference type="EMBL" id="VSSQ01081960">
    <property type="protein sequence ID" value="MPN30731.1"/>
    <property type="molecule type" value="Genomic_DNA"/>
</dbReference>